<dbReference type="InterPro" id="IPR013121">
    <property type="entry name" value="Fe_red_NAD-bd_6"/>
</dbReference>
<feature type="transmembrane region" description="Helical" evidence="14">
    <location>
        <begin position="45"/>
        <end position="78"/>
    </location>
</feature>
<dbReference type="InterPro" id="IPR051410">
    <property type="entry name" value="Ferric/Cupric_Reductase"/>
</dbReference>
<reference evidence="17" key="1">
    <citation type="submission" date="2010-09" db="EMBL/GenBank/DDBJ databases">
        <title>The genome sequence of Geomyces destructans 20631-21.</title>
        <authorList>
            <consortium name="The Broad Institute Genome Sequencing Platform"/>
            <person name="Cuomo C.A."/>
            <person name="Blehert D.S."/>
            <person name="Lorch J.M."/>
            <person name="Young S.K."/>
            <person name="Zeng Q."/>
            <person name="Gargeya S."/>
            <person name="Fitzgerald M."/>
            <person name="Haas B."/>
            <person name="Abouelleil A."/>
            <person name="Alvarado L."/>
            <person name="Arachchi H.M."/>
            <person name="Berlin A."/>
            <person name="Brown A."/>
            <person name="Chapman S.B."/>
            <person name="Chen Z."/>
            <person name="Dunbar C."/>
            <person name="Freedman E."/>
            <person name="Gearin G."/>
            <person name="Gellesch M."/>
            <person name="Goldberg J."/>
            <person name="Griggs A."/>
            <person name="Gujja S."/>
            <person name="Heiman D."/>
            <person name="Howarth C."/>
            <person name="Larson L."/>
            <person name="Lui A."/>
            <person name="MacDonald P.J.P."/>
            <person name="Montmayeur A."/>
            <person name="Murphy C."/>
            <person name="Neiman D."/>
            <person name="Pearson M."/>
            <person name="Priest M."/>
            <person name="Roberts A."/>
            <person name="Saif S."/>
            <person name="Shea T."/>
            <person name="Shenoy N."/>
            <person name="Sisk P."/>
            <person name="Stolte C."/>
            <person name="Sykes S."/>
            <person name="Wortman J."/>
            <person name="Nusbaum C."/>
            <person name="Birren B."/>
        </authorList>
    </citation>
    <scope>NUCLEOTIDE SEQUENCE [LARGE SCALE GENOMIC DNA]</scope>
    <source>
        <strain evidence="17">ATCC MYA-4855 / 20631-21</strain>
    </source>
</reference>
<dbReference type="Pfam" id="PF08022">
    <property type="entry name" value="FAD_binding_8"/>
    <property type="match status" value="1"/>
</dbReference>
<dbReference type="Proteomes" id="UP000011064">
    <property type="component" value="Unassembled WGS sequence"/>
</dbReference>
<feature type="transmembrane region" description="Helical" evidence="14">
    <location>
        <begin position="144"/>
        <end position="162"/>
    </location>
</feature>
<dbReference type="Pfam" id="PF08030">
    <property type="entry name" value="NAD_binding_6"/>
    <property type="match status" value="1"/>
</dbReference>
<dbReference type="CDD" id="cd06186">
    <property type="entry name" value="NOX_Duox_like_FAD_NADP"/>
    <property type="match status" value="1"/>
</dbReference>
<sequence length="573" mass="63216">MELLAQMSAIYLPHPVPSLNSTNSSYSLVSRDLFALPIMMDAIQIYAIAAVGTLCIFAFVNLLPLLIPLVTRVSIFVSKHFRYPYILHRHRILGPWTRAGVVIQLAYLALNLFCIFAVLSWDGLQAANFSDAGRRAGALAEVNMIPLLAGPHFAFLADLLGLSLKTIRGIHRSAGWMTAALVFLHAMAAASDGPLPIDVSQNLFAVIGASLLCLLLVLLFPPFRKLSYELFLRSHQALAWGSVYAVWRHVPSDKSSPRAYIYITMGIFAATYLLQTGAVIVRNGVFRHQLSRATITHDAGAVKMQLRLSKPLTMDAGQYINLWIPSVSFWSFLQTHPFTVISWDAKDQNRLDLLIEPRRGLTREMLYHAEKGYTINPLVMFSGPHGGTLSMGEYESVLMVASGFGIAAFVPHLKKLIYGYNTRAVRTRRIHLVWQIKNEADGLIVQEPLNIALEEDKLDDGCILSISVYVETKSSPKKPFGERATMYPGPAPLPEIFLAELSGNNIKVHAAEVGAEGQKSLEQSKSTSSTLQGDVESGSRWTVAGDGRMLVAGKYSMVRHVGGADRRKCLGRR</sequence>
<feature type="domain" description="FAD-binding FR-type" evidence="15">
    <location>
        <begin position="260"/>
        <end position="391"/>
    </location>
</feature>
<dbReference type="GO" id="GO:0005886">
    <property type="term" value="C:plasma membrane"/>
    <property type="evidence" value="ECO:0007669"/>
    <property type="project" value="UniProtKB-SubCell"/>
</dbReference>
<dbReference type="GO" id="GO:0006826">
    <property type="term" value="P:iron ion transport"/>
    <property type="evidence" value="ECO:0007669"/>
    <property type="project" value="TreeGrafter"/>
</dbReference>
<evidence type="ECO:0000256" key="13">
    <source>
        <dbReference type="SAM" id="MobiDB-lite"/>
    </source>
</evidence>
<evidence type="ECO:0000256" key="11">
    <source>
        <dbReference type="ARBA" id="ARBA00023136"/>
    </source>
</evidence>
<dbReference type="HOGENOM" id="CLU_010365_8_1_1"/>
<keyword evidence="5" id="KW-1003">Cell membrane</keyword>
<evidence type="ECO:0000256" key="10">
    <source>
        <dbReference type="ARBA" id="ARBA00023065"/>
    </source>
</evidence>
<feature type="transmembrane region" description="Helical" evidence="14">
    <location>
        <begin position="174"/>
        <end position="191"/>
    </location>
</feature>
<proteinExistence type="inferred from homology"/>
<comment type="catalytic activity">
    <reaction evidence="12">
        <text>2 a Fe(II)-siderophore + NADP(+) + H(+) = 2 a Fe(III)-siderophore + NADPH</text>
        <dbReference type="Rhea" id="RHEA:28795"/>
        <dbReference type="Rhea" id="RHEA-COMP:11342"/>
        <dbReference type="Rhea" id="RHEA-COMP:11344"/>
        <dbReference type="ChEBI" id="CHEBI:15378"/>
        <dbReference type="ChEBI" id="CHEBI:29033"/>
        <dbReference type="ChEBI" id="CHEBI:29034"/>
        <dbReference type="ChEBI" id="CHEBI:57783"/>
        <dbReference type="ChEBI" id="CHEBI:58349"/>
        <dbReference type="EC" id="1.16.1.9"/>
    </reaction>
</comment>
<feature type="transmembrane region" description="Helical" evidence="14">
    <location>
        <begin position="99"/>
        <end position="124"/>
    </location>
</feature>
<feature type="transmembrane region" description="Helical" evidence="14">
    <location>
        <begin position="259"/>
        <end position="281"/>
    </location>
</feature>
<comment type="similarity">
    <text evidence="2">Belongs to the ferric reductase (FRE) family.</text>
</comment>
<dbReference type="InterPro" id="IPR017927">
    <property type="entry name" value="FAD-bd_FR_type"/>
</dbReference>
<dbReference type="EC" id="1.16.1.9" evidence="3"/>
<protein>
    <recommendedName>
        <fullName evidence="3">ferric-chelate reductase (NADPH)</fullName>
        <ecNumber evidence="3">1.16.1.9</ecNumber>
    </recommendedName>
</protein>
<evidence type="ECO:0000313" key="17">
    <source>
        <dbReference type="Proteomes" id="UP000011064"/>
    </source>
</evidence>
<feature type="region of interest" description="Disordered" evidence="13">
    <location>
        <begin position="517"/>
        <end position="538"/>
    </location>
</feature>
<name>L8GCS0_PSED2</name>
<dbReference type="EMBL" id="GL573262">
    <property type="protein sequence ID" value="ELR10604.1"/>
    <property type="molecule type" value="Genomic_DNA"/>
</dbReference>
<organism evidence="16 17">
    <name type="scientific">Pseudogymnoascus destructans (strain ATCC MYA-4855 / 20631-21)</name>
    <name type="common">Bat white-nose syndrome fungus</name>
    <name type="synonym">Geomyces destructans</name>
    <dbReference type="NCBI Taxonomy" id="658429"/>
    <lineage>
        <taxon>Eukaryota</taxon>
        <taxon>Fungi</taxon>
        <taxon>Dikarya</taxon>
        <taxon>Ascomycota</taxon>
        <taxon>Pezizomycotina</taxon>
        <taxon>Leotiomycetes</taxon>
        <taxon>Thelebolales</taxon>
        <taxon>Thelebolaceae</taxon>
        <taxon>Pseudogymnoascus</taxon>
    </lineage>
</organism>
<keyword evidence="4" id="KW-0813">Transport</keyword>
<dbReference type="PANTHER" id="PTHR32361">
    <property type="entry name" value="FERRIC/CUPRIC REDUCTASE TRANSMEMBRANE COMPONENT"/>
    <property type="match status" value="1"/>
</dbReference>
<comment type="subcellular location">
    <subcellularLocation>
        <location evidence="1">Cell membrane</location>
        <topology evidence="1">Multi-pass membrane protein</topology>
    </subcellularLocation>
</comment>
<evidence type="ECO:0000256" key="6">
    <source>
        <dbReference type="ARBA" id="ARBA00022692"/>
    </source>
</evidence>
<keyword evidence="17" id="KW-1185">Reference proteome</keyword>
<accession>L8GCS0</accession>
<dbReference type="Pfam" id="PF01794">
    <property type="entry name" value="Ferric_reduct"/>
    <property type="match status" value="1"/>
</dbReference>
<dbReference type="InterPro" id="IPR039261">
    <property type="entry name" value="FNR_nucleotide-bd"/>
</dbReference>
<evidence type="ECO:0000256" key="5">
    <source>
        <dbReference type="ARBA" id="ARBA00022475"/>
    </source>
</evidence>
<dbReference type="InterPro" id="IPR013112">
    <property type="entry name" value="FAD-bd_8"/>
</dbReference>
<evidence type="ECO:0000313" key="16">
    <source>
        <dbReference type="EMBL" id="ELR10604.1"/>
    </source>
</evidence>
<evidence type="ECO:0000256" key="3">
    <source>
        <dbReference type="ARBA" id="ARBA00012668"/>
    </source>
</evidence>
<evidence type="ECO:0000256" key="1">
    <source>
        <dbReference type="ARBA" id="ARBA00004651"/>
    </source>
</evidence>
<evidence type="ECO:0000256" key="8">
    <source>
        <dbReference type="ARBA" id="ARBA00022989"/>
    </source>
</evidence>
<dbReference type="GO" id="GO:0015677">
    <property type="term" value="P:copper ion import"/>
    <property type="evidence" value="ECO:0007669"/>
    <property type="project" value="TreeGrafter"/>
</dbReference>
<evidence type="ECO:0000259" key="15">
    <source>
        <dbReference type="PROSITE" id="PS51384"/>
    </source>
</evidence>
<dbReference type="PROSITE" id="PS51384">
    <property type="entry name" value="FAD_FR"/>
    <property type="match status" value="1"/>
</dbReference>
<dbReference type="OrthoDB" id="3430630at2759"/>
<dbReference type="SUPFAM" id="SSF63380">
    <property type="entry name" value="Riboflavin synthase domain-like"/>
    <property type="match status" value="1"/>
</dbReference>
<dbReference type="GO" id="GO:0052851">
    <property type="term" value="F:ferric-chelate reductase (NADPH) activity"/>
    <property type="evidence" value="ECO:0007669"/>
    <property type="project" value="UniProtKB-EC"/>
</dbReference>
<dbReference type="PANTHER" id="PTHR32361:SF26">
    <property type="entry name" value="FAD-BINDING 8 DOMAIN-CONTAINING PROTEIN-RELATED"/>
    <property type="match status" value="1"/>
</dbReference>
<keyword evidence="11 14" id="KW-0472">Membrane</keyword>
<evidence type="ECO:0000256" key="4">
    <source>
        <dbReference type="ARBA" id="ARBA00022448"/>
    </source>
</evidence>
<gene>
    <name evidence="16" type="ORF">GMDG_04876</name>
</gene>
<dbReference type="Gene3D" id="3.40.50.80">
    <property type="entry name" value="Nucleotide-binding domain of ferredoxin-NADP reductase (FNR) module"/>
    <property type="match status" value="1"/>
</dbReference>
<evidence type="ECO:0000256" key="7">
    <source>
        <dbReference type="ARBA" id="ARBA00022982"/>
    </source>
</evidence>
<dbReference type="SUPFAM" id="SSF52343">
    <property type="entry name" value="Ferredoxin reductase-like, C-terminal NADP-linked domain"/>
    <property type="match status" value="1"/>
</dbReference>
<dbReference type="InterPro" id="IPR017938">
    <property type="entry name" value="Riboflavin_synthase-like_b-brl"/>
</dbReference>
<keyword evidence="8 14" id="KW-1133">Transmembrane helix</keyword>
<dbReference type="InParanoid" id="L8GCS0"/>
<evidence type="ECO:0000256" key="12">
    <source>
        <dbReference type="ARBA" id="ARBA00048483"/>
    </source>
</evidence>
<keyword evidence="7" id="KW-0249">Electron transport</keyword>
<evidence type="ECO:0000256" key="9">
    <source>
        <dbReference type="ARBA" id="ARBA00023002"/>
    </source>
</evidence>
<dbReference type="InterPro" id="IPR013130">
    <property type="entry name" value="Fe3_Rdtase_TM_dom"/>
</dbReference>
<keyword evidence="6 14" id="KW-0812">Transmembrane</keyword>
<evidence type="ECO:0000256" key="2">
    <source>
        <dbReference type="ARBA" id="ARBA00006278"/>
    </source>
</evidence>
<feature type="compositionally biased region" description="Polar residues" evidence="13">
    <location>
        <begin position="520"/>
        <end position="532"/>
    </location>
</feature>
<dbReference type="STRING" id="658429.L8GCS0"/>
<dbReference type="GO" id="GO:0006879">
    <property type="term" value="P:intracellular iron ion homeostasis"/>
    <property type="evidence" value="ECO:0007669"/>
    <property type="project" value="TreeGrafter"/>
</dbReference>
<keyword evidence="10" id="KW-0406">Ion transport</keyword>
<keyword evidence="9" id="KW-0560">Oxidoreductase</keyword>
<feature type="transmembrane region" description="Helical" evidence="14">
    <location>
        <begin position="203"/>
        <end position="223"/>
    </location>
</feature>
<dbReference type="VEuPathDB" id="FungiDB:GMDG_04876"/>
<dbReference type="AlphaFoldDB" id="L8GCS0"/>
<evidence type="ECO:0000256" key="14">
    <source>
        <dbReference type="SAM" id="Phobius"/>
    </source>
</evidence>